<evidence type="ECO:0000313" key="2">
    <source>
        <dbReference type="Proteomes" id="UP000034588"/>
    </source>
</evidence>
<dbReference type="Proteomes" id="UP000034588">
    <property type="component" value="Unassembled WGS sequence"/>
</dbReference>
<reference evidence="1 2" key="1">
    <citation type="journal article" date="2015" name="Nature">
        <title>rRNA introns, odd ribosomes, and small enigmatic genomes across a large radiation of phyla.</title>
        <authorList>
            <person name="Brown C.T."/>
            <person name="Hug L.A."/>
            <person name="Thomas B.C."/>
            <person name="Sharon I."/>
            <person name="Castelle C.J."/>
            <person name="Singh A."/>
            <person name="Wilkins M.J."/>
            <person name="Williams K.H."/>
            <person name="Banfield J.F."/>
        </authorList>
    </citation>
    <scope>NUCLEOTIDE SEQUENCE [LARGE SCALE GENOMIC DNA]</scope>
</reference>
<dbReference type="AlphaFoldDB" id="A0A0G1W392"/>
<dbReference type="EMBL" id="LCQD01000005">
    <property type="protein sequence ID" value="KKW13055.1"/>
    <property type="molecule type" value="Genomic_DNA"/>
</dbReference>
<accession>A0A0G1W392</accession>
<proteinExistence type="predicted"/>
<name>A0A0G1W392_9BACT</name>
<protein>
    <submittedName>
        <fullName evidence="1">Uncharacterized protein</fullName>
    </submittedName>
</protein>
<organism evidence="1 2">
    <name type="scientific">Candidatus Gottesmanbacteria bacterium GW2011_GWB1_49_7</name>
    <dbReference type="NCBI Taxonomy" id="1618448"/>
    <lineage>
        <taxon>Bacteria</taxon>
        <taxon>Candidatus Gottesmaniibacteriota</taxon>
    </lineage>
</organism>
<comment type="caution">
    <text evidence="1">The sequence shown here is derived from an EMBL/GenBank/DDBJ whole genome shotgun (WGS) entry which is preliminary data.</text>
</comment>
<gene>
    <name evidence="1" type="ORF">UY48_C0005G0011</name>
</gene>
<sequence>MERRVHKAVGFGLDDFQAPDNFNDQISALDEMTVGEFVAWSVIYRDTIETLAGVCNDGYYRAGTSFQWELERFQNSLKDPRRSVVWNPEFGMKDVVLFIPLSVCREEGRSWYRYNDTLDWVEEAALRHKCNWCQEVSPQNLYPYYINGHKGCGDTPISVAAIMLFLGIEDQIKNLKGLIYVYWAPGGDSEFTTHGG</sequence>
<evidence type="ECO:0000313" key="1">
    <source>
        <dbReference type="EMBL" id="KKW13055.1"/>
    </source>
</evidence>